<evidence type="ECO:0000313" key="1">
    <source>
        <dbReference type="EMBL" id="MBY8880263.1"/>
    </source>
</evidence>
<reference evidence="1 2" key="1">
    <citation type="submission" date="2021-08" db="EMBL/GenBank/DDBJ databases">
        <title>WGS of actinomycetes from Thailand.</title>
        <authorList>
            <person name="Thawai C."/>
        </authorList>
    </citation>
    <scope>NUCLEOTIDE SEQUENCE [LARGE SCALE GENOMIC DNA]</scope>
    <source>
        <strain evidence="1 2">PLK6-54</strain>
    </source>
</reference>
<accession>A0ABS7QBD3</accession>
<dbReference type="RefSeq" id="WP_222965117.1">
    <property type="nucleotide sequence ID" value="NZ_JAINZZ010000029.1"/>
</dbReference>
<gene>
    <name evidence="1" type="ORF">K7862_21885</name>
</gene>
<protein>
    <recommendedName>
        <fullName evidence="3">Lipoprotein</fullName>
    </recommendedName>
</protein>
<proteinExistence type="predicted"/>
<name>A0ABS7QBD3_9ACTN</name>
<evidence type="ECO:0008006" key="3">
    <source>
        <dbReference type="Google" id="ProtNLM"/>
    </source>
</evidence>
<dbReference type="PROSITE" id="PS51257">
    <property type="entry name" value="PROKAR_LIPOPROTEIN"/>
    <property type="match status" value="1"/>
</dbReference>
<evidence type="ECO:0000313" key="2">
    <source>
        <dbReference type="Proteomes" id="UP000778578"/>
    </source>
</evidence>
<keyword evidence="2" id="KW-1185">Reference proteome</keyword>
<dbReference type="EMBL" id="JAINZZ010000029">
    <property type="protein sequence ID" value="MBY8880263.1"/>
    <property type="molecule type" value="Genomic_DNA"/>
</dbReference>
<comment type="caution">
    <text evidence="1">The sequence shown here is derived from an EMBL/GenBank/DDBJ whole genome shotgun (WGS) entry which is preliminary data.</text>
</comment>
<organism evidence="1 2">
    <name type="scientific">Actinacidiphila acidipaludis</name>
    <dbReference type="NCBI Taxonomy" id="2873382"/>
    <lineage>
        <taxon>Bacteria</taxon>
        <taxon>Bacillati</taxon>
        <taxon>Actinomycetota</taxon>
        <taxon>Actinomycetes</taxon>
        <taxon>Kitasatosporales</taxon>
        <taxon>Streptomycetaceae</taxon>
        <taxon>Actinacidiphila</taxon>
    </lineage>
</organism>
<dbReference type="Proteomes" id="UP000778578">
    <property type="component" value="Unassembled WGS sequence"/>
</dbReference>
<sequence>MRRRRSAVLGLAGLVVVGAAAGCGGGGSGPSAAMRKAVLDGCGRYLRPETVATALNPLPYASVDGHFDTARHATGWCTVNIKAAGSGASTATSEPYLRLEAYDRSRQGGPGNYAKLSCDPLQNRGYQVVKGPGPGVSCATYTAAPPDAALEGGRLSVYGSVGELSITITIDGVNRSTAPKATLTSDRDHGFQLLADVIAAGK</sequence>